<accession>A0AAD5KME4</accession>
<organism evidence="2 3">
    <name type="scientific">Phascolomyces articulosus</name>
    <dbReference type="NCBI Taxonomy" id="60185"/>
    <lineage>
        <taxon>Eukaryota</taxon>
        <taxon>Fungi</taxon>
        <taxon>Fungi incertae sedis</taxon>
        <taxon>Mucoromycota</taxon>
        <taxon>Mucoromycotina</taxon>
        <taxon>Mucoromycetes</taxon>
        <taxon>Mucorales</taxon>
        <taxon>Lichtheimiaceae</taxon>
        <taxon>Phascolomyces</taxon>
    </lineage>
</organism>
<evidence type="ECO:0000256" key="1">
    <source>
        <dbReference type="SAM" id="SignalP"/>
    </source>
</evidence>
<protein>
    <recommendedName>
        <fullName evidence="4">Secreted protein</fullName>
    </recommendedName>
</protein>
<sequence>MNYIFLVVLILIFLGGKRDERGEGRRTRTTPRFFFPHPNTSLPVKNTIQQSQLPILIIHTPLANNNKRKQGYRKIIRTWWLHFVDL</sequence>
<proteinExistence type="predicted"/>
<keyword evidence="3" id="KW-1185">Reference proteome</keyword>
<reference evidence="2" key="1">
    <citation type="journal article" date="2022" name="IScience">
        <title>Evolution of zygomycete secretomes and the origins of terrestrial fungal ecologies.</title>
        <authorList>
            <person name="Chang Y."/>
            <person name="Wang Y."/>
            <person name="Mondo S."/>
            <person name="Ahrendt S."/>
            <person name="Andreopoulos W."/>
            <person name="Barry K."/>
            <person name="Beard J."/>
            <person name="Benny G.L."/>
            <person name="Blankenship S."/>
            <person name="Bonito G."/>
            <person name="Cuomo C."/>
            <person name="Desiro A."/>
            <person name="Gervers K.A."/>
            <person name="Hundley H."/>
            <person name="Kuo A."/>
            <person name="LaButti K."/>
            <person name="Lang B.F."/>
            <person name="Lipzen A."/>
            <person name="O'Donnell K."/>
            <person name="Pangilinan J."/>
            <person name="Reynolds N."/>
            <person name="Sandor L."/>
            <person name="Smith M.E."/>
            <person name="Tsang A."/>
            <person name="Grigoriev I.V."/>
            <person name="Stajich J.E."/>
            <person name="Spatafora J.W."/>
        </authorList>
    </citation>
    <scope>NUCLEOTIDE SEQUENCE</scope>
    <source>
        <strain evidence="2">RSA 2281</strain>
    </source>
</reference>
<evidence type="ECO:0008006" key="4">
    <source>
        <dbReference type="Google" id="ProtNLM"/>
    </source>
</evidence>
<evidence type="ECO:0000313" key="3">
    <source>
        <dbReference type="Proteomes" id="UP001209540"/>
    </source>
</evidence>
<feature type="chain" id="PRO_5042055854" description="Secreted protein" evidence="1">
    <location>
        <begin position="20"/>
        <end position="86"/>
    </location>
</feature>
<dbReference type="AlphaFoldDB" id="A0AAD5KME4"/>
<keyword evidence="1" id="KW-0732">Signal</keyword>
<dbReference type="Proteomes" id="UP001209540">
    <property type="component" value="Unassembled WGS sequence"/>
</dbReference>
<feature type="signal peptide" evidence="1">
    <location>
        <begin position="1"/>
        <end position="19"/>
    </location>
</feature>
<dbReference type="EMBL" id="JAIXMP010000003">
    <property type="protein sequence ID" value="KAI9275551.1"/>
    <property type="molecule type" value="Genomic_DNA"/>
</dbReference>
<gene>
    <name evidence="2" type="ORF">BDA99DRAFT_495780</name>
</gene>
<evidence type="ECO:0000313" key="2">
    <source>
        <dbReference type="EMBL" id="KAI9275551.1"/>
    </source>
</evidence>
<comment type="caution">
    <text evidence="2">The sequence shown here is derived from an EMBL/GenBank/DDBJ whole genome shotgun (WGS) entry which is preliminary data.</text>
</comment>
<name>A0AAD5KME4_9FUNG</name>
<reference evidence="2" key="2">
    <citation type="submission" date="2023-02" db="EMBL/GenBank/DDBJ databases">
        <authorList>
            <consortium name="DOE Joint Genome Institute"/>
            <person name="Mondo S.J."/>
            <person name="Chang Y."/>
            <person name="Wang Y."/>
            <person name="Ahrendt S."/>
            <person name="Andreopoulos W."/>
            <person name="Barry K."/>
            <person name="Beard J."/>
            <person name="Benny G.L."/>
            <person name="Blankenship S."/>
            <person name="Bonito G."/>
            <person name="Cuomo C."/>
            <person name="Desiro A."/>
            <person name="Gervers K.A."/>
            <person name="Hundley H."/>
            <person name="Kuo A."/>
            <person name="LaButti K."/>
            <person name="Lang B.F."/>
            <person name="Lipzen A."/>
            <person name="O'Donnell K."/>
            <person name="Pangilinan J."/>
            <person name="Reynolds N."/>
            <person name="Sandor L."/>
            <person name="Smith M.W."/>
            <person name="Tsang A."/>
            <person name="Grigoriev I.V."/>
            <person name="Stajich J.E."/>
            <person name="Spatafora J.W."/>
        </authorList>
    </citation>
    <scope>NUCLEOTIDE SEQUENCE</scope>
    <source>
        <strain evidence="2">RSA 2281</strain>
    </source>
</reference>